<dbReference type="Gene3D" id="1.10.150.130">
    <property type="match status" value="1"/>
</dbReference>
<accession>A0ABU8Q542</accession>
<dbReference type="Proteomes" id="UP001380365">
    <property type="component" value="Unassembled WGS sequence"/>
</dbReference>
<evidence type="ECO:0000256" key="5">
    <source>
        <dbReference type="SAM" id="MobiDB-lite"/>
    </source>
</evidence>
<dbReference type="PROSITE" id="PS51898">
    <property type="entry name" value="TYR_RECOMBINASE"/>
    <property type="match status" value="1"/>
</dbReference>
<sequence>MVESTPEYRHQDCSTVTQELTLTKKRISLSTIKPIVNSPASGTKKFVWDTEVRGFGVYKTSEGTPTFVYQYRFKGGRSQRTTLGTLGEFTVESARTFASTLAHEVRTGSDPIAKRKAETAAAAAEVGLLISAYFEDYVSRRRTGNDPMSASQIAVFRRDLLAHLGDKRLDKLTTSDVDKYKAELFARGPSMVRSGLVCLKTLINDGVYRSAFLRTPGHVFDVPKTGKRDRRLTDWEWLRLLEAARDLGDPRGDVVEVLIRLGKRKEEIAELPWEELDMDKRQWRLPPERNKSGKPHLILLPNQVYDIIARQQPDPTKRTGPVFTLNGTAPVEMGSQVKDVLDSLIHRRMELANQRDGTSKRFSHFTIHDTRKIPASDLAEAPFSFSRDTINAMLLHTNGDELDATYILTQLVQEAGDMVQRWNDHVDQQLAGAKAWPGGRELPPMAPTERVTRLADFRAGWPKRADQKGAEASAGDRKRNRRRKD</sequence>
<dbReference type="InterPro" id="IPR013762">
    <property type="entry name" value="Integrase-like_cat_sf"/>
</dbReference>
<evidence type="ECO:0000256" key="1">
    <source>
        <dbReference type="ARBA" id="ARBA00008857"/>
    </source>
</evidence>
<dbReference type="Pfam" id="PF13356">
    <property type="entry name" value="Arm-DNA-bind_3"/>
    <property type="match status" value="1"/>
</dbReference>
<gene>
    <name evidence="7" type="ORF">WH159_09910</name>
</gene>
<dbReference type="InterPro" id="IPR025166">
    <property type="entry name" value="Integrase_DNA_bind_dom"/>
</dbReference>
<evidence type="ECO:0000259" key="6">
    <source>
        <dbReference type="PROSITE" id="PS51898"/>
    </source>
</evidence>
<evidence type="ECO:0000313" key="8">
    <source>
        <dbReference type="Proteomes" id="UP001380365"/>
    </source>
</evidence>
<dbReference type="InterPro" id="IPR002104">
    <property type="entry name" value="Integrase_catalytic"/>
</dbReference>
<keyword evidence="8" id="KW-1185">Reference proteome</keyword>
<dbReference type="InterPro" id="IPR038488">
    <property type="entry name" value="Integrase_DNA-bd_sf"/>
</dbReference>
<dbReference type="InterPro" id="IPR010998">
    <property type="entry name" value="Integrase_recombinase_N"/>
</dbReference>
<comment type="caution">
    <text evidence="7">The sequence shown here is derived from an EMBL/GenBank/DDBJ whole genome shotgun (WGS) entry which is preliminary data.</text>
</comment>
<dbReference type="Gene3D" id="3.30.160.390">
    <property type="entry name" value="Integrase, DNA-binding domain"/>
    <property type="match status" value="1"/>
</dbReference>
<evidence type="ECO:0000256" key="4">
    <source>
        <dbReference type="ARBA" id="ARBA00023172"/>
    </source>
</evidence>
<dbReference type="InterPro" id="IPR050808">
    <property type="entry name" value="Phage_Integrase"/>
</dbReference>
<keyword evidence="4" id="KW-0233">DNA recombination</keyword>
<dbReference type="Gene3D" id="1.10.443.10">
    <property type="entry name" value="Intergrase catalytic core"/>
    <property type="match status" value="1"/>
</dbReference>
<protein>
    <submittedName>
        <fullName evidence="7">Integrase family protein</fullName>
    </submittedName>
</protein>
<evidence type="ECO:0000256" key="2">
    <source>
        <dbReference type="ARBA" id="ARBA00022908"/>
    </source>
</evidence>
<dbReference type="SUPFAM" id="SSF56349">
    <property type="entry name" value="DNA breaking-rejoining enzymes"/>
    <property type="match status" value="1"/>
</dbReference>
<evidence type="ECO:0000256" key="3">
    <source>
        <dbReference type="ARBA" id="ARBA00023125"/>
    </source>
</evidence>
<dbReference type="RefSeq" id="WP_132883727.1">
    <property type="nucleotide sequence ID" value="NZ_JBBGZA010000001.1"/>
</dbReference>
<organism evidence="7 8">
    <name type="scientific">Sphingomonas molluscorum</name>
    <dbReference type="NCBI Taxonomy" id="418184"/>
    <lineage>
        <taxon>Bacteria</taxon>
        <taxon>Pseudomonadati</taxon>
        <taxon>Pseudomonadota</taxon>
        <taxon>Alphaproteobacteria</taxon>
        <taxon>Sphingomonadales</taxon>
        <taxon>Sphingomonadaceae</taxon>
        <taxon>Sphingomonas</taxon>
    </lineage>
</organism>
<feature type="domain" description="Tyr recombinase" evidence="6">
    <location>
        <begin position="227"/>
        <end position="420"/>
    </location>
</feature>
<dbReference type="EMBL" id="JBBGZA010000001">
    <property type="protein sequence ID" value="MEJ5094850.1"/>
    <property type="molecule type" value="Genomic_DNA"/>
</dbReference>
<keyword evidence="2" id="KW-0229">DNA integration</keyword>
<reference evidence="7 8" key="1">
    <citation type="submission" date="2023-12" db="EMBL/GenBank/DDBJ databases">
        <title>Gut-associated functions are favored during microbiome assembly across C. elegans life.</title>
        <authorList>
            <person name="Zimmermann J."/>
        </authorList>
    </citation>
    <scope>NUCLEOTIDE SEQUENCE [LARGE SCALE GENOMIC DNA]</scope>
    <source>
        <strain evidence="7 8">JUb134</strain>
    </source>
</reference>
<evidence type="ECO:0000313" key="7">
    <source>
        <dbReference type="EMBL" id="MEJ5094850.1"/>
    </source>
</evidence>
<dbReference type="Pfam" id="PF00589">
    <property type="entry name" value="Phage_integrase"/>
    <property type="match status" value="1"/>
</dbReference>
<dbReference type="PANTHER" id="PTHR30629:SF2">
    <property type="entry name" value="PROPHAGE INTEGRASE INTS-RELATED"/>
    <property type="match status" value="1"/>
</dbReference>
<dbReference type="InterPro" id="IPR011010">
    <property type="entry name" value="DNA_brk_join_enz"/>
</dbReference>
<dbReference type="PANTHER" id="PTHR30629">
    <property type="entry name" value="PROPHAGE INTEGRASE"/>
    <property type="match status" value="1"/>
</dbReference>
<proteinExistence type="inferred from homology"/>
<feature type="compositionally biased region" description="Basic and acidic residues" evidence="5">
    <location>
        <begin position="463"/>
        <end position="477"/>
    </location>
</feature>
<comment type="similarity">
    <text evidence="1">Belongs to the 'phage' integrase family.</text>
</comment>
<keyword evidence="3" id="KW-0238">DNA-binding</keyword>
<feature type="region of interest" description="Disordered" evidence="5">
    <location>
        <begin position="454"/>
        <end position="485"/>
    </location>
</feature>
<name>A0ABU8Q542_9SPHN</name>